<reference evidence="1 2" key="1">
    <citation type="submission" date="2021-04" db="EMBL/GenBank/DDBJ databases">
        <title>Genome analysis of Polyangium sp.</title>
        <authorList>
            <person name="Li Y."/>
            <person name="Wang J."/>
        </authorList>
    </citation>
    <scope>NUCLEOTIDE SEQUENCE [LARGE SCALE GENOMIC DNA]</scope>
    <source>
        <strain evidence="1 2">SDU14</strain>
    </source>
</reference>
<accession>A0A9X3WZL1</accession>
<dbReference type="EMBL" id="JAGTJJ010000003">
    <property type="protein sequence ID" value="MDC3980972.1"/>
    <property type="molecule type" value="Genomic_DNA"/>
</dbReference>
<evidence type="ECO:0000313" key="1">
    <source>
        <dbReference type="EMBL" id="MDC3980972.1"/>
    </source>
</evidence>
<comment type="caution">
    <text evidence="1">The sequence shown here is derived from an EMBL/GenBank/DDBJ whole genome shotgun (WGS) entry which is preliminary data.</text>
</comment>
<evidence type="ECO:0008006" key="3">
    <source>
        <dbReference type="Google" id="ProtNLM"/>
    </source>
</evidence>
<name>A0A9X3WZL1_9BACT</name>
<protein>
    <recommendedName>
        <fullName evidence="3">Tetratricopeptide repeat protein</fullName>
    </recommendedName>
</protein>
<dbReference type="Gene3D" id="1.25.40.10">
    <property type="entry name" value="Tetratricopeptide repeat domain"/>
    <property type="match status" value="1"/>
</dbReference>
<dbReference type="RefSeq" id="WP_272419622.1">
    <property type="nucleotide sequence ID" value="NZ_JAGTJJ010000003.1"/>
</dbReference>
<dbReference type="InterPro" id="IPR011990">
    <property type="entry name" value="TPR-like_helical_dom_sf"/>
</dbReference>
<dbReference type="SUPFAM" id="SSF48452">
    <property type="entry name" value="TPR-like"/>
    <property type="match status" value="1"/>
</dbReference>
<evidence type="ECO:0000313" key="2">
    <source>
        <dbReference type="Proteomes" id="UP001151081"/>
    </source>
</evidence>
<organism evidence="1 2">
    <name type="scientific">Polyangium jinanense</name>
    <dbReference type="NCBI Taxonomy" id="2829994"/>
    <lineage>
        <taxon>Bacteria</taxon>
        <taxon>Pseudomonadati</taxon>
        <taxon>Myxococcota</taxon>
        <taxon>Polyangia</taxon>
        <taxon>Polyangiales</taxon>
        <taxon>Polyangiaceae</taxon>
        <taxon>Polyangium</taxon>
    </lineage>
</organism>
<dbReference type="AlphaFoldDB" id="A0A9X3WZL1"/>
<sequence>MSDWIEEIRLGLRLSPRGVLILVDEAVPERLGGLVRALLVDHPDLEVLAKPSGLMDLPDGSAVVLVPEAEDAFWLNMNRPVFARKSLKVVLFCRREVTEVLAREAPDFYDWIAQRHECPPGVAEHAVFGIRQALRCRAPGILFAHADKLYRKDPQERIERFEQVFREALPGRTIRWIDTMKAYAEVVSEIQNAGRAWVACDAVGYEHAARFRWALAEARRKTRAILLVPNYYQDRFWNISDHVWGPLDMVTKHLANAGARHPGRLAAVSGQETGVIGCLIGLLSRGYAEEELLAAMLRSTDAAAGLGERILSAGLARAPIQGYFIPPHVQRHLGKRIGLWSLSRRPARKVEGIEILDGNGGFPLLIDRAPRIEFLLCQGERTPERWIELSRLAYDHGDFDAAQTWASRALEIQESAIGYFLQGIALTELSHLNWEAGHPAAATLRRAGVQALIHAEPMLDGDMPPEDLLTLYSLLAEIGFEIGVDPSHVWQLQRALMLVDEPRTRPKDLRRIAGLLRRTGDVERAEAILKATLDKTKDHQERAKLRFSLAWCAFTRRSFDEADTMAEGIAKEIAGRGGSAYERLLLDIDKFRMRLRLERGEPREALTVADASLKRETPYAWSIRGEGGHRIPLVAIALNRSGRAADAEVLLRKLLALPVEVDLDARFLGLVSRDALVAFVHDTRLLLGMHPEARKELWNELAAALRAQGRHLEAAEVEAQRDQDLDEPPPAS</sequence>
<keyword evidence="2" id="KW-1185">Reference proteome</keyword>
<dbReference type="Proteomes" id="UP001151081">
    <property type="component" value="Unassembled WGS sequence"/>
</dbReference>
<gene>
    <name evidence="1" type="ORF">KEG57_10720</name>
</gene>
<proteinExistence type="predicted"/>